<reference evidence="8" key="2">
    <citation type="submission" date="2017-04" db="EMBL/GenBank/DDBJ databases">
        <authorList>
            <person name="Varghese N."/>
            <person name="Submissions S."/>
        </authorList>
    </citation>
    <scope>NUCLEOTIDE SEQUENCE [LARGE SCALE GENOMIC DNA]</scope>
    <source>
        <strain evidence="8">VDS</strain>
    </source>
</reference>
<dbReference type="STRING" id="1610489.SAMN06295981_2339"/>
<evidence type="ECO:0000256" key="1">
    <source>
        <dbReference type="ARBA" id="ARBA00023015"/>
    </source>
</evidence>
<dbReference type="RefSeq" id="WP_085550422.1">
    <property type="nucleotide sequence ID" value="NZ_FXAR01000010.1"/>
</dbReference>
<dbReference type="Proteomes" id="UP000193309">
    <property type="component" value="Unassembled WGS sequence"/>
</dbReference>
<dbReference type="PROSITE" id="PS50977">
    <property type="entry name" value="HTH_TETR_2"/>
    <property type="match status" value="1"/>
</dbReference>
<dbReference type="EMBL" id="FXAR01000010">
    <property type="protein sequence ID" value="SMG37236.1"/>
    <property type="molecule type" value="Genomic_DNA"/>
</dbReference>
<sequence length="171" mass="18886">MRPSKRDLILAAAVRVIAADGIEGLSFETLADAAGLSKSGIIYHFPSRHDLLLGVHTHLATLWERELEDIAGAPAAELTPTGRLRAVVTSMGRTADLPELLMILDSRHHPEFREAWAGVDKRWMPEPDSTDAYLVQLIAYGLWAHDHVHHAPLDARARERLIAAALERIPS</sequence>
<dbReference type="InterPro" id="IPR050109">
    <property type="entry name" value="HTH-type_TetR-like_transc_reg"/>
</dbReference>
<evidence type="ECO:0000256" key="3">
    <source>
        <dbReference type="ARBA" id="ARBA00023163"/>
    </source>
</evidence>
<dbReference type="GO" id="GO:0000976">
    <property type="term" value="F:transcription cis-regulatory region binding"/>
    <property type="evidence" value="ECO:0007669"/>
    <property type="project" value="TreeGrafter"/>
</dbReference>
<protein>
    <submittedName>
        <fullName evidence="6">TetR/AcrR family transcriptional regulator</fullName>
    </submittedName>
    <submittedName>
        <fullName evidence="7">Transcriptional regulator, TetR family</fullName>
    </submittedName>
</protein>
<dbReference type="InterPro" id="IPR036271">
    <property type="entry name" value="Tet_transcr_reg_TetR-rel_C_sf"/>
</dbReference>
<gene>
    <name evidence="6" type="ORF">GX356_02430</name>
    <name evidence="7" type="ORF">SAMN06295981_2339</name>
</gene>
<evidence type="ECO:0000256" key="2">
    <source>
        <dbReference type="ARBA" id="ARBA00023125"/>
    </source>
</evidence>
<reference evidence="6 9" key="3">
    <citation type="journal article" date="2020" name="Biotechnol. Biofuels">
        <title>New insights from the biogas microbiome by comprehensive genome-resolved metagenomics of nearly 1600 species originating from multiple anaerobic digesters.</title>
        <authorList>
            <person name="Campanaro S."/>
            <person name="Treu L."/>
            <person name="Rodriguez-R L.M."/>
            <person name="Kovalovszki A."/>
            <person name="Ziels R.M."/>
            <person name="Maus I."/>
            <person name="Zhu X."/>
            <person name="Kougias P.G."/>
            <person name="Basile A."/>
            <person name="Luo G."/>
            <person name="Schluter A."/>
            <person name="Konstantinidis K.T."/>
            <person name="Angelidaki I."/>
        </authorList>
    </citation>
    <scope>NUCLEOTIDE SEQUENCE [LARGE SCALE GENOMIC DNA]</scope>
    <source>
        <strain evidence="6">AS23ysBPME_344</strain>
    </source>
</reference>
<dbReference type="InterPro" id="IPR009057">
    <property type="entry name" value="Homeodomain-like_sf"/>
</dbReference>
<dbReference type="InterPro" id="IPR001647">
    <property type="entry name" value="HTH_TetR"/>
</dbReference>
<evidence type="ECO:0000256" key="4">
    <source>
        <dbReference type="PROSITE-ProRule" id="PRU00335"/>
    </source>
</evidence>
<accession>A0A1X7K8S7</accession>
<keyword evidence="2 4" id="KW-0238">DNA-binding</keyword>
<dbReference type="SUPFAM" id="SSF48498">
    <property type="entry name" value="Tetracyclin repressor-like, C-terminal domain"/>
    <property type="match status" value="1"/>
</dbReference>
<proteinExistence type="predicted"/>
<dbReference type="PANTHER" id="PTHR30055:SF234">
    <property type="entry name" value="HTH-TYPE TRANSCRIPTIONAL REGULATOR BETI"/>
    <property type="match status" value="1"/>
</dbReference>
<dbReference type="InterPro" id="IPR041479">
    <property type="entry name" value="TetR_CgmR_C"/>
</dbReference>
<dbReference type="PRINTS" id="PR00455">
    <property type="entry name" value="HTHTETR"/>
</dbReference>
<feature type="DNA-binding region" description="H-T-H motif" evidence="4">
    <location>
        <begin position="26"/>
        <end position="45"/>
    </location>
</feature>
<keyword evidence="3" id="KW-0804">Transcription</keyword>
<organism evidence="7 8">
    <name type="scientific">Corynebacterium pollutisoli</name>
    <dbReference type="NCBI Taxonomy" id="1610489"/>
    <lineage>
        <taxon>Bacteria</taxon>
        <taxon>Bacillati</taxon>
        <taxon>Actinomycetota</taxon>
        <taxon>Actinomycetes</taxon>
        <taxon>Mycobacteriales</taxon>
        <taxon>Corynebacteriaceae</taxon>
        <taxon>Corynebacterium</taxon>
    </lineage>
</organism>
<dbReference type="SUPFAM" id="SSF46689">
    <property type="entry name" value="Homeodomain-like"/>
    <property type="match status" value="1"/>
</dbReference>
<feature type="domain" description="HTH tetR-type" evidence="5">
    <location>
        <begin position="3"/>
        <end position="63"/>
    </location>
</feature>
<evidence type="ECO:0000313" key="6">
    <source>
        <dbReference type="EMBL" id="NLP38567.1"/>
    </source>
</evidence>
<dbReference type="EMBL" id="JAAYSN010000054">
    <property type="protein sequence ID" value="NLP38567.1"/>
    <property type="molecule type" value="Genomic_DNA"/>
</dbReference>
<keyword evidence="8" id="KW-1185">Reference proteome</keyword>
<dbReference type="PANTHER" id="PTHR30055">
    <property type="entry name" value="HTH-TYPE TRANSCRIPTIONAL REGULATOR RUTR"/>
    <property type="match status" value="1"/>
</dbReference>
<dbReference type="Pfam" id="PF17937">
    <property type="entry name" value="TetR_C_28"/>
    <property type="match status" value="1"/>
</dbReference>
<reference evidence="7" key="1">
    <citation type="submission" date="2017-04" db="EMBL/GenBank/DDBJ databases">
        <authorList>
            <person name="Afonso C.L."/>
            <person name="Miller P.J."/>
            <person name="Scott M.A."/>
            <person name="Spackman E."/>
            <person name="Goraichik I."/>
            <person name="Dimitrov K.M."/>
            <person name="Suarez D.L."/>
            <person name="Swayne D.E."/>
        </authorList>
    </citation>
    <scope>NUCLEOTIDE SEQUENCE [LARGE SCALE GENOMIC DNA]</scope>
    <source>
        <strain evidence="7">VDS</strain>
    </source>
</reference>
<dbReference type="Pfam" id="PF00440">
    <property type="entry name" value="TetR_N"/>
    <property type="match status" value="1"/>
</dbReference>
<evidence type="ECO:0000313" key="8">
    <source>
        <dbReference type="Proteomes" id="UP000193309"/>
    </source>
</evidence>
<evidence type="ECO:0000313" key="9">
    <source>
        <dbReference type="Proteomes" id="UP000568696"/>
    </source>
</evidence>
<dbReference type="GO" id="GO:0003700">
    <property type="term" value="F:DNA-binding transcription factor activity"/>
    <property type="evidence" value="ECO:0007669"/>
    <property type="project" value="TreeGrafter"/>
</dbReference>
<dbReference type="Proteomes" id="UP000568696">
    <property type="component" value="Unassembled WGS sequence"/>
</dbReference>
<dbReference type="OrthoDB" id="9806334at2"/>
<dbReference type="AlphaFoldDB" id="A0A1X7K8S7"/>
<evidence type="ECO:0000259" key="5">
    <source>
        <dbReference type="PROSITE" id="PS50977"/>
    </source>
</evidence>
<name>A0A1X7K8S7_9CORY</name>
<keyword evidence="1" id="KW-0805">Transcription regulation</keyword>
<dbReference type="Gene3D" id="1.10.357.10">
    <property type="entry name" value="Tetracycline Repressor, domain 2"/>
    <property type="match status" value="1"/>
</dbReference>
<evidence type="ECO:0000313" key="7">
    <source>
        <dbReference type="EMBL" id="SMG37236.1"/>
    </source>
</evidence>